<accession>A0A0E0EW45</accession>
<dbReference type="Gramene" id="OMERI10G02910.1">
    <property type="protein sequence ID" value="OMERI10G02910.1"/>
    <property type="gene ID" value="OMERI10G02910"/>
</dbReference>
<dbReference type="HOGENOM" id="CLU_2240879_0_0_1"/>
<name>A0A0E0EW45_9ORYZ</name>
<proteinExistence type="predicted"/>
<organism evidence="1">
    <name type="scientific">Oryza meridionalis</name>
    <dbReference type="NCBI Taxonomy" id="40149"/>
    <lineage>
        <taxon>Eukaryota</taxon>
        <taxon>Viridiplantae</taxon>
        <taxon>Streptophyta</taxon>
        <taxon>Embryophyta</taxon>
        <taxon>Tracheophyta</taxon>
        <taxon>Spermatophyta</taxon>
        <taxon>Magnoliopsida</taxon>
        <taxon>Liliopsida</taxon>
        <taxon>Poales</taxon>
        <taxon>Poaceae</taxon>
        <taxon>BOP clade</taxon>
        <taxon>Oryzoideae</taxon>
        <taxon>Oryzeae</taxon>
        <taxon>Oryzinae</taxon>
        <taxon>Oryza</taxon>
    </lineage>
</organism>
<reference evidence="1" key="2">
    <citation type="submission" date="2018-05" db="EMBL/GenBank/DDBJ databases">
        <title>OmerRS3 (Oryza meridionalis Reference Sequence Version 3).</title>
        <authorList>
            <person name="Zhang J."/>
            <person name="Kudrna D."/>
            <person name="Lee S."/>
            <person name="Talag J."/>
            <person name="Welchert J."/>
            <person name="Wing R.A."/>
        </authorList>
    </citation>
    <scope>NUCLEOTIDE SEQUENCE [LARGE SCALE GENOMIC DNA]</scope>
    <source>
        <strain evidence="1">cv. OR44</strain>
    </source>
</reference>
<dbReference type="EnsemblPlants" id="OMERI10G02910.1">
    <property type="protein sequence ID" value="OMERI10G02910.1"/>
    <property type="gene ID" value="OMERI10G02910"/>
</dbReference>
<protein>
    <submittedName>
        <fullName evidence="1">Uncharacterized protein</fullName>
    </submittedName>
</protein>
<dbReference type="AlphaFoldDB" id="A0A0E0EW45"/>
<evidence type="ECO:0000313" key="1">
    <source>
        <dbReference type="EnsemblPlants" id="OMERI10G02910.1"/>
    </source>
</evidence>
<dbReference type="Proteomes" id="UP000008021">
    <property type="component" value="Chromosome 10"/>
</dbReference>
<keyword evidence="2" id="KW-1185">Reference proteome</keyword>
<sequence>MTKRRAAVLVVVPPGAAATVASRCHPGLFGTAPTPKFSSRSWVWSGVVELPKPSSTTLVHFVRELHPAPLPILVELKLFGQAPTPEGVELELELCQTDPYTVTIV</sequence>
<reference evidence="1" key="1">
    <citation type="submission" date="2015-04" db="UniProtKB">
        <authorList>
            <consortium name="EnsemblPlants"/>
        </authorList>
    </citation>
    <scope>IDENTIFICATION</scope>
</reference>
<evidence type="ECO:0000313" key="2">
    <source>
        <dbReference type="Proteomes" id="UP000008021"/>
    </source>
</evidence>